<accession>A0ABV3RAA2</accession>
<feature type="signal peptide" evidence="2">
    <location>
        <begin position="1"/>
        <end position="25"/>
    </location>
</feature>
<feature type="compositionally biased region" description="Basic and acidic residues" evidence="1">
    <location>
        <begin position="160"/>
        <end position="175"/>
    </location>
</feature>
<keyword evidence="2" id="KW-0732">Signal</keyword>
<dbReference type="EMBL" id="JBFNXR010000021">
    <property type="protein sequence ID" value="MEW9854842.1"/>
    <property type="molecule type" value="Genomic_DNA"/>
</dbReference>
<feature type="chain" id="PRO_5047065598" evidence="2">
    <location>
        <begin position="26"/>
        <end position="192"/>
    </location>
</feature>
<comment type="caution">
    <text evidence="3">The sequence shown here is derived from an EMBL/GenBank/DDBJ whole genome shotgun (WGS) entry which is preliminary data.</text>
</comment>
<evidence type="ECO:0000313" key="3">
    <source>
        <dbReference type="EMBL" id="MEW9854842.1"/>
    </source>
</evidence>
<dbReference type="Proteomes" id="UP001556118">
    <property type="component" value="Unassembled WGS sequence"/>
</dbReference>
<evidence type="ECO:0000313" key="4">
    <source>
        <dbReference type="Proteomes" id="UP001556118"/>
    </source>
</evidence>
<feature type="region of interest" description="Disordered" evidence="1">
    <location>
        <begin position="160"/>
        <end position="192"/>
    </location>
</feature>
<reference evidence="3 4" key="1">
    <citation type="submission" date="2024-06" db="EMBL/GenBank/DDBJ databases">
        <title>Novosphingobium rhizovicinus M1R2S20.</title>
        <authorList>
            <person name="Sun J.-Q."/>
        </authorList>
    </citation>
    <scope>NUCLEOTIDE SEQUENCE [LARGE SCALE GENOMIC DNA]</scope>
    <source>
        <strain evidence="3 4">M1R2S20</strain>
    </source>
</reference>
<evidence type="ECO:0000256" key="2">
    <source>
        <dbReference type="SAM" id="SignalP"/>
    </source>
</evidence>
<organism evidence="3 4">
    <name type="scientific">Novosphingobium rhizovicinum</name>
    <dbReference type="NCBI Taxonomy" id="3228928"/>
    <lineage>
        <taxon>Bacteria</taxon>
        <taxon>Pseudomonadati</taxon>
        <taxon>Pseudomonadota</taxon>
        <taxon>Alphaproteobacteria</taxon>
        <taxon>Sphingomonadales</taxon>
        <taxon>Sphingomonadaceae</taxon>
        <taxon>Novosphingobium</taxon>
    </lineage>
</organism>
<dbReference type="RefSeq" id="WP_367771483.1">
    <property type="nucleotide sequence ID" value="NZ_JBFNXR010000021.1"/>
</dbReference>
<keyword evidence="4" id="KW-1185">Reference proteome</keyword>
<proteinExistence type="predicted"/>
<evidence type="ECO:0000256" key="1">
    <source>
        <dbReference type="SAM" id="MobiDB-lite"/>
    </source>
</evidence>
<protein>
    <submittedName>
        <fullName evidence="3">Uncharacterized protein</fullName>
    </submittedName>
</protein>
<gene>
    <name evidence="3" type="ORF">ABUH87_06575</name>
</gene>
<sequence>MLRILTAAALPAAIVAAGLAFPAIAQTDAAATGGERVNQVIVYGDDECPVSSGDEITVCARKPESERYRIPEPLRGVDRPQADAWTNRVMAYETVGRQGIMSCSPVGAGGFTGCTQQLIRQAAAERANGTDVRFSELIQAERERRLSTIDETAADEQVRVEAEERAYEARQRAKEAAAQTNSAGQEAVPQGE</sequence>
<name>A0ABV3RAA2_9SPHN</name>